<name>A0A3D8IA37_9HELI</name>
<protein>
    <submittedName>
        <fullName evidence="2">Uncharacterized protein</fullName>
    </submittedName>
</protein>
<reference evidence="2 3" key="1">
    <citation type="submission" date="2018-04" db="EMBL/GenBank/DDBJ databases">
        <title>Novel Campyloabacter and Helicobacter Species and Strains.</title>
        <authorList>
            <person name="Mannion A.J."/>
            <person name="Shen Z."/>
            <person name="Fox J.G."/>
        </authorList>
    </citation>
    <scope>NUCLEOTIDE SEQUENCE [LARGE SCALE GENOMIC DNA]</scope>
    <source>
        <strain evidence="2 3">MIT 99-5101</strain>
    </source>
</reference>
<feature type="transmembrane region" description="Helical" evidence="1">
    <location>
        <begin position="12"/>
        <end position="32"/>
    </location>
</feature>
<gene>
    <name evidence="2" type="ORF">CQA43_08165</name>
</gene>
<proteinExistence type="predicted"/>
<evidence type="ECO:0000313" key="3">
    <source>
        <dbReference type="Proteomes" id="UP000256650"/>
    </source>
</evidence>
<dbReference type="EMBL" id="NXLS01000009">
    <property type="protein sequence ID" value="RDU62043.1"/>
    <property type="molecule type" value="Genomic_DNA"/>
</dbReference>
<evidence type="ECO:0000313" key="2">
    <source>
        <dbReference type="EMBL" id="RDU62043.1"/>
    </source>
</evidence>
<keyword evidence="3" id="KW-1185">Reference proteome</keyword>
<keyword evidence="1" id="KW-0472">Membrane</keyword>
<accession>A0A3D8IA37</accession>
<evidence type="ECO:0000256" key="1">
    <source>
        <dbReference type="SAM" id="Phobius"/>
    </source>
</evidence>
<comment type="caution">
    <text evidence="2">The sequence shown here is derived from an EMBL/GenBank/DDBJ whole genome shotgun (WGS) entry which is preliminary data.</text>
</comment>
<dbReference type="Proteomes" id="UP000256650">
    <property type="component" value="Unassembled WGS sequence"/>
</dbReference>
<dbReference type="AlphaFoldDB" id="A0A3D8IA37"/>
<keyword evidence="1" id="KW-1133">Transmembrane helix</keyword>
<keyword evidence="1" id="KW-0812">Transmembrane</keyword>
<organism evidence="2 3">
    <name type="scientific">Helicobacter ganmani</name>
    <dbReference type="NCBI Taxonomy" id="60246"/>
    <lineage>
        <taxon>Bacteria</taxon>
        <taxon>Pseudomonadati</taxon>
        <taxon>Campylobacterota</taxon>
        <taxon>Epsilonproteobacteria</taxon>
        <taxon>Campylobacterales</taxon>
        <taxon>Helicobacteraceae</taxon>
        <taxon>Helicobacter</taxon>
    </lineage>
</organism>
<sequence length="61" mass="7255">MGFKKEKAGKMRYEMLFLSGVFKSFFVLNFYFKIGIKIHFANKTKGILFFENLGYNSRNKE</sequence>